<name>C9PM29_9PAST</name>
<dbReference type="STRING" id="667128.HMPREF0621_0053"/>
<sequence length="168" mass="20080">MKTGINLLPWRYDEHQKRLKKWCLNVMVWWSTLLAIFYLFTFFQDIWVTRLQQKQEHLKQITAELSKVNYQVNTLNKQPMQKQQLSTLNQQHVFQLMTLIADIPLNQGELTNFSFENQNIILQGRVENHSELEAIQGYLNNKQDIKRVDLVNFQPETDGLIFRFNLVL</sequence>
<feature type="transmembrane region" description="Helical" evidence="2">
    <location>
        <begin position="21"/>
        <end position="43"/>
    </location>
</feature>
<reference evidence="3 4" key="1">
    <citation type="submission" date="2009-10" db="EMBL/GenBank/DDBJ databases">
        <authorList>
            <person name="Muzny D."/>
            <person name="Qin X."/>
            <person name="Deng J."/>
            <person name="Jiang H."/>
            <person name="Liu Y."/>
            <person name="Qu J."/>
            <person name="Song X.-Z."/>
            <person name="Zhang L."/>
            <person name="Thornton R."/>
            <person name="Coyle M."/>
            <person name="Francisco L."/>
            <person name="Jackson L."/>
            <person name="Javaid M."/>
            <person name="Korchina V."/>
            <person name="Kovar C."/>
            <person name="Mata R."/>
            <person name="Mathew T."/>
            <person name="Ngo R."/>
            <person name="Nguyen L."/>
            <person name="Nguyen N."/>
            <person name="Okwuonu G."/>
            <person name="Ongeri F."/>
            <person name="Pham C."/>
            <person name="Simmons D."/>
            <person name="Wilczek-Boney K."/>
            <person name="Hale W."/>
            <person name="Jakkamsetti A."/>
            <person name="Pham P."/>
            <person name="Ruth R."/>
            <person name="San Lucas F."/>
            <person name="Warren J."/>
            <person name="Zhang J."/>
            <person name="Zhao Z."/>
            <person name="Zhou C."/>
            <person name="Zhu D."/>
            <person name="Lee S."/>
            <person name="Bess C."/>
            <person name="Blankenburg K."/>
            <person name="Forbes L."/>
            <person name="Fu Q."/>
            <person name="Gubbala S."/>
            <person name="Hirani K."/>
            <person name="Jayaseelan J.C."/>
            <person name="Lara F."/>
            <person name="Munidasa M."/>
            <person name="Palculict T."/>
            <person name="Patil S."/>
            <person name="Pu L.-L."/>
            <person name="Saada N."/>
            <person name="Tang L."/>
            <person name="Weissenberger G."/>
            <person name="Zhu Y."/>
            <person name="Hemphill L."/>
            <person name="Shang Y."/>
            <person name="Youmans B."/>
            <person name="Ayvaz T."/>
            <person name="Ross M."/>
            <person name="Santibanez J."/>
            <person name="Aqrawi P."/>
            <person name="Gross S."/>
            <person name="Joshi V."/>
            <person name="Fowler G."/>
            <person name="Nazareth L."/>
            <person name="Reid J."/>
            <person name="Worley K."/>
            <person name="Petrosino J."/>
            <person name="Highlander S."/>
            <person name="Gibbs R."/>
        </authorList>
    </citation>
    <scope>NUCLEOTIDE SEQUENCE [LARGE SCALE GENOMIC DNA]</scope>
    <source>
        <strain evidence="3 4">ATCC 43325</strain>
    </source>
</reference>
<dbReference type="Proteomes" id="UP000005519">
    <property type="component" value="Unassembled WGS sequence"/>
</dbReference>
<dbReference type="EMBL" id="ACZR01000001">
    <property type="protein sequence ID" value="EEX51249.1"/>
    <property type="molecule type" value="Genomic_DNA"/>
</dbReference>
<evidence type="ECO:0000256" key="1">
    <source>
        <dbReference type="SAM" id="Coils"/>
    </source>
</evidence>
<dbReference type="HOGENOM" id="CLU_132471_0_0_6"/>
<protein>
    <submittedName>
        <fullName evidence="3">Fimbrial assembly protein PilN</fullName>
    </submittedName>
</protein>
<evidence type="ECO:0000256" key="2">
    <source>
        <dbReference type="SAM" id="Phobius"/>
    </source>
</evidence>
<dbReference type="InterPro" id="IPR016778">
    <property type="entry name" value="Competence_ComB"/>
</dbReference>
<dbReference type="OrthoDB" id="5679138at2"/>
<keyword evidence="2" id="KW-0812">Transmembrane</keyword>
<keyword evidence="1" id="KW-0175">Coiled coil</keyword>
<keyword evidence="4" id="KW-1185">Reference proteome</keyword>
<keyword evidence="2" id="KW-0472">Membrane</keyword>
<dbReference type="AlphaFoldDB" id="C9PM29"/>
<organism evidence="3 4">
    <name type="scientific">Pasteurella dagmatis ATCC 43325</name>
    <dbReference type="NCBI Taxonomy" id="667128"/>
    <lineage>
        <taxon>Bacteria</taxon>
        <taxon>Pseudomonadati</taxon>
        <taxon>Pseudomonadota</taxon>
        <taxon>Gammaproteobacteria</taxon>
        <taxon>Pasteurellales</taxon>
        <taxon>Pasteurellaceae</taxon>
        <taxon>Pasteurella</taxon>
    </lineage>
</organism>
<evidence type="ECO:0000313" key="3">
    <source>
        <dbReference type="EMBL" id="EEX51249.1"/>
    </source>
</evidence>
<proteinExistence type="predicted"/>
<keyword evidence="2" id="KW-1133">Transmembrane helix</keyword>
<gene>
    <name evidence="3" type="ORF">HMPREF0621_0053</name>
</gene>
<dbReference type="RefSeq" id="WP_005764891.1">
    <property type="nucleotide sequence ID" value="NZ_GG704815.1"/>
</dbReference>
<comment type="caution">
    <text evidence="3">The sequence shown here is derived from an EMBL/GenBank/DDBJ whole genome shotgun (WGS) entry which is preliminary data.</text>
</comment>
<dbReference type="PIRSF" id="PIRSF020785">
    <property type="entry name" value="Competence_ComB"/>
    <property type="match status" value="1"/>
</dbReference>
<feature type="coiled-coil region" evidence="1">
    <location>
        <begin position="51"/>
        <end position="78"/>
    </location>
</feature>
<evidence type="ECO:0000313" key="4">
    <source>
        <dbReference type="Proteomes" id="UP000005519"/>
    </source>
</evidence>
<accession>C9PM29</accession>